<dbReference type="Gene3D" id="3.30.565.10">
    <property type="entry name" value="Histidine kinase-like ATPase, C-terminal domain"/>
    <property type="match status" value="1"/>
</dbReference>
<dbReference type="Pfam" id="PF13426">
    <property type="entry name" value="PAS_9"/>
    <property type="match status" value="1"/>
</dbReference>
<protein>
    <recommendedName>
        <fullName evidence="2">histidine kinase</fullName>
        <ecNumber evidence="2">2.7.13.3</ecNumber>
    </recommendedName>
</protein>
<dbReference type="PROSITE" id="PS50112">
    <property type="entry name" value="PAS"/>
    <property type="match status" value="1"/>
</dbReference>
<dbReference type="SMART" id="SM00091">
    <property type="entry name" value="PAS"/>
    <property type="match status" value="1"/>
</dbReference>
<keyword evidence="15" id="KW-1185">Reference proteome</keyword>
<dbReference type="PRINTS" id="PR00344">
    <property type="entry name" value="BCTRLSENSOR"/>
</dbReference>
<dbReference type="InterPro" id="IPR036890">
    <property type="entry name" value="HATPase_C_sf"/>
</dbReference>
<keyword evidence="10" id="KW-0472">Membrane</keyword>
<evidence type="ECO:0000313" key="15">
    <source>
        <dbReference type="Proteomes" id="UP000715095"/>
    </source>
</evidence>
<dbReference type="CDD" id="cd00130">
    <property type="entry name" value="PAS"/>
    <property type="match status" value="1"/>
</dbReference>
<keyword evidence="7" id="KW-0067">ATP-binding</keyword>
<dbReference type="InterPro" id="IPR035965">
    <property type="entry name" value="PAS-like_dom_sf"/>
</dbReference>
<evidence type="ECO:0000256" key="8">
    <source>
        <dbReference type="ARBA" id="ARBA00023012"/>
    </source>
</evidence>
<feature type="compositionally biased region" description="Basic and acidic residues" evidence="9">
    <location>
        <begin position="806"/>
        <end position="820"/>
    </location>
</feature>
<comment type="caution">
    <text evidence="14">The sequence shown here is derived from an EMBL/GenBank/DDBJ whole genome shotgun (WGS) entry which is preliminary data.</text>
</comment>
<proteinExistence type="predicted"/>
<gene>
    <name evidence="14" type="ORF">H6A60_01450</name>
</gene>
<dbReference type="SMART" id="SM00387">
    <property type="entry name" value="HATPase_c"/>
    <property type="match status" value="1"/>
</dbReference>
<feature type="region of interest" description="Disordered" evidence="9">
    <location>
        <begin position="806"/>
        <end position="831"/>
    </location>
</feature>
<evidence type="ECO:0000259" key="12">
    <source>
        <dbReference type="PROSITE" id="PS50112"/>
    </source>
</evidence>
<dbReference type="PANTHER" id="PTHR43065">
    <property type="entry name" value="SENSOR HISTIDINE KINASE"/>
    <property type="match status" value="1"/>
</dbReference>
<dbReference type="NCBIfam" id="TIGR00229">
    <property type="entry name" value="sensory_box"/>
    <property type="match status" value="1"/>
</dbReference>
<feature type="domain" description="PAS" evidence="12">
    <location>
        <begin position="322"/>
        <end position="369"/>
    </location>
</feature>
<comment type="catalytic activity">
    <reaction evidence="1">
        <text>ATP + protein L-histidine = ADP + protein N-phospho-L-histidine.</text>
        <dbReference type="EC" id="2.7.13.3"/>
    </reaction>
</comment>
<evidence type="ECO:0000256" key="6">
    <source>
        <dbReference type="ARBA" id="ARBA00022777"/>
    </source>
</evidence>
<feature type="domain" description="PAC" evidence="13">
    <location>
        <begin position="395"/>
        <end position="447"/>
    </location>
</feature>
<dbReference type="SMART" id="SM00388">
    <property type="entry name" value="HisKA"/>
    <property type="match status" value="1"/>
</dbReference>
<evidence type="ECO:0000313" key="14">
    <source>
        <dbReference type="EMBL" id="MBM6703178.1"/>
    </source>
</evidence>
<evidence type="ECO:0000256" key="1">
    <source>
        <dbReference type="ARBA" id="ARBA00000085"/>
    </source>
</evidence>
<evidence type="ECO:0000256" key="5">
    <source>
        <dbReference type="ARBA" id="ARBA00022741"/>
    </source>
</evidence>
<feature type="transmembrane region" description="Helical" evidence="10">
    <location>
        <begin position="289"/>
        <end position="309"/>
    </location>
</feature>
<evidence type="ECO:0000256" key="7">
    <source>
        <dbReference type="ARBA" id="ARBA00022840"/>
    </source>
</evidence>
<dbReference type="Pfam" id="PF00512">
    <property type="entry name" value="HisKA"/>
    <property type="match status" value="1"/>
</dbReference>
<keyword evidence="4" id="KW-0808">Transferase</keyword>
<dbReference type="EMBL" id="JACJJC010000002">
    <property type="protein sequence ID" value="MBM6703178.1"/>
    <property type="molecule type" value="Genomic_DNA"/>
</dbReference>
<evidence type="ECO:0000256" key="4">
    <source>
        <dbReference type="ARBA" id="ARBA00022679"/>
    </source>
</evidence>
<keyword evidence="6" id="KW-0418">Kinase</keyword>
<sequence length="831" mass="91381">MPPVYTEQSTAAVFKKLNTADQVPKFTNHALWASWAAVILVGVLLAGIGFVVIDADERVEEIRLKQSTDLVVQRIESRLLGTAELLQKTSMRLMSSSSPYPDAYPMATAELSASSLMSVRREVLEIAVADRNGVVLQSWTSPATPVQEHFLPGAPIADAGTRTAIGAVFEKDSSAVSALYSREDFSRVYVNVLSPMPTRRHVLIARIDITRILEDAALRSDSETLGYAFAFLSNGERLPKLAVERTATRSTPIVYTAPLNLLGFPPAEDIRVEGVSYAHALFAMNRLPVFALAGFGLMLFTAVCFLFYYQRKQHTAHRLLAAEYSLRRAISESAVVGLRVTTDDGRILYVNETFQKLVGTPAEDLIGQTPPYSYWSDASEIGSEEALRRFDQLGGPYQFEAKRPNGETFVAETRLSPLFDENNRQLGVIGALYDVSEAVVAKRALEAANTRFKLVMDSLNSAIAVLELPDCRRRLFTNRAFDRIFADCPEAAMRVFTEAIVNNERPGGEGIYDRDTGRWWDVRTQAIRWTDGQPAVLAIAADITTKRELELAREAQMRRAESTQRLVTMGEMASSLAHELNQPLAAIANYAGGSLSRLEDSRLTLDQSATAFKKIASLAERAGRIILRIRGFAKKTDPVLEPVSAATVIQETMELALIQARKTNAKIDVRIEEGIPLLLGDSVMLEQVLLNLIKNAVEATAQSENRTIEVHAERVSPEADTLDAEGRAHIEFRVVDHGPGIDEEQKAQLFDAFYSTKTEGMGMGLNICRTIAEVHGGRIRVEDTEGGGTTFAFRVPVALESDIAKKREREEKAATERAAREAALGIGKSGG</sequence>
<dbReference type="SUPFAM" id="SSF55785">
    <property type="entry name" value="PYP-like sensor domain (PAS domain)"/>
    <property type="match status" value="2"/>
</dbReference>
<evidence type="ECO:0000256" key="2">
    <source>
        <dbReference type="ARBA" id="ARBA00012438"/>
    </source>
</evidence>
<evidence type="ECO:0000256" key="9">
    <source>
        <dbReference type="SAM" id="MobiDB-lite"/>
    </source>
</evidence>
<keyword evidence="8" id="KW-0902">Two-component regulatory system</keyword>
<dbReference type="InterPro" id="IPR036097">
    <property type="entry name" value="HisK_dim/P_sf"/>
</dbReference>
<evidence type="ECO:0000259" key="13">
    <source>
        <dbReference type="PROSITE" id="PS50113"/>
    </source>
</evidence>
<dbReference type="InterPro" id="IPR004358">
    <property type="entry name" value="Sig_transdc_His_kin-like_C"/>
</dbReference>
<dbReference type="Pfam" id="PF02518">
    <property type="entry name" value="HATPase_c"/>
    <property type="match status" value="1"/>
</dbReference>
<dbReference type="InterPro" id="IPR000700">
    <property type="entry name" value="PAS-assoc_C"/>
</dbReference>
<dbReference type="RefSeq" id="WP_205101575.1">
    <property type="nucleotide sequence ID" value="NZ_JACJJC010000002.1"/>
</dbReference>
<keyword evidence="3" id="KW-0597">Phosphoprotein</keyword>
<reference evidence="14 15" key="1">
    <citation type="journal article" date="2021" name="Sci. Rep.">
        <title>The distribution of antibiotic resistance genes in chicken gut microbiota commensals.</title>
        <authorList>
            <person name="Juricova H."/>
            <person name="Matiasovicova J."/>
            <person name="Kubasova T."/>
            <person name="Cejkova D."/>
            <person name="Rychlik I."/>
        </authorList>
    </citation>
    <scope>NUCLEOTIDE SEQUENCE [LARGE SCALE GENOMIC DNA]</scope>
    <source>
        <strain evidence="14 15">An829</strain>
    </source>
</reference>
<organism evidence="14 15">
    <name type="scientific">Sutterella massiliensis</name>
    <dbReference type="NCBI Taxonomy" id="1816689"/>
    <lineage>
        <taxon>Bacteria</taxon>
        <taxon>Pseudomonadati</taxon>
        <taxon>Pseudomonadota</taxon>
        <taxon>Betaproteobacteria</taxon>
        <taxon>Burkholderiales</taxon>
        <taxon>Sutterellaceae</taxon>
        <taxon>Sutterella</taxon>
    </lineage>
</organism>
<accession>A0ABS2DR39</accession>
<dbReference type="InterPro" id="IPR005467">
    <property type="entry name" value="His_kinase_dom"/>
</dbReference>
<dbReference type="InterPro" id="IPR000014">
    <property type="entry name" value="PAS"/>
</dbReference>
<dbReference type="Gene3D" id="3.30.450.20">
    <property type="entry name" value="PAS domain"/>
    <property type="match status" value="1"/>
</dbReference>
<keyword evidence="10" id="KW-0812">Transmembrane</keyword>
<keyword evidence="10" id="KW-1133">Transmembrane helix</keyword>
<evidence type="ECO:0000259" key="11">
    <source>
        <dbReference type="PROSITE" id="PS50109"/>
    </source>
</evidence>
<dbReference type="Proteomes" id="UP000715095">
    <property type="component" value="Unassembled WGS sequence"/>
</dbReference>
<dbReference type="PROSITE" id="PS50113">
    <property type="entry name" value="PAC"/>
    <property type="match status" value="1"/>
</dbReference>
<dbReference type="PANTHER" id="PTHR43065:SF10">
    <property type="entry name" value="PEROXIDE STRESS-ACTIVATED HISTIDINE KINASE MAK3"/>
    <property type="match status" value="1"/>
</dbReference>
<evidence type="ECO:0000256" key="10">
    <source>
        <dbReference type="SAM" id="Phobius"/>
    </source>
</evidence>
<dbReference type="InterPro" id="IPR003594">
    <property type="entry name" value="HATPase_dom"/>
</dbReference>
<dbReference type="Gene3D" id="1.10.287.130">
    <property type="match status" value="1"/>
</dbReference>
<keyword evidence="5" id="KW-0547">Nucleotide-binding</keyword>
<dbReference type="SUPFAM" id="SSF47384">
    <property type="entry name" value="Homodimeric domain of signal transducing histidine kinase"/>
    <property type="match status" value="1"/>
</dbReference>
<dbReference type="InterPro" id="IPR001610">
    <property type="entry name" value="PAC"/>
</dbReference>
<dbReference type="CDD" id="cd00082">
    <property type="entry name" value="HisKA"/>
    <property type="match status" value="1"/>
</dbReference>
<dbReference type="SMART" id="SM00086">
    <property type="entry name" value="PAC"/>
    <property type="match status" value="1"/>
</dbReference>
<name>A0ABS2DR39_9BURK</name>
<dbReference type="PROSITE" id="PS50109">
    <property type="entry name" value="HIS_KIN"/>
    <property type="match status" value="1"/>
</dbReference>
<dbReference type="SUPFAM" id="SSF55874">
    <property type="entry name" value="ATPase domain of HSP90 chaperone/DNA topoisomerase II/histidine kinase"/>
    <property type="match status" value="1"/>
</dbReference>
<dbReference type="EC" id="2.7.13.3" evidence="2"/>
<feature type="domain" description="Histidine kinase" evidence="11">
    <location>
        <begin position="575"/>
        <end position="799"/>
    </location>
</feature>
<feature type="transmembrane region" description="Helical" evidence="10">
    <location>
        <begin position="32"/>
        <end position="53"/>
    </location>
</feature>
<dbReference type="InterPro" id="IPR003661">
    <property type="entry name" value="HisK_dim/P_dom"/>
</dbReference>
<evidence type="ECO:0000256" key="3">
    <source>
        <dbReference type="ARBA" id="ARBA00022553"/>
    </source>
</evidence>